<evidence type="ECO:0000256" key="3">
    <source>
        <dbReference type="ARBA" id="ARBA00022801"/>
    </source>
</evidence>
<sequence length="387" mass="43957">MTPAPFTIAVPEAVLDDVQQRLALVRWPDDIPGSGWQYGANLAYVQDLVRYWQQQYDWRTHERLLNRLPQYRVPLDDILLHYIHQPGVGPAPMPLLLSHGWPGSIYEFVQVIGPLTDPARYGGDPCDAFTVVAPSLPGYGFSHVPQQRRLDIEDIAALFQRLMTEVLGYQRFAAQGGDWGAFITGRLGYAYPAHLIGIHLNLVPVAPHPSERSNLSPAEQAFLTASDAWRLEETGYQWIQGTKPQTLAYALHDSPVGLAAWITEKFYTWTDCHGDLDSRVSKDALLTNIMLYWVTQTIYSSFWLYYQMRHRPWRLGRGERITVPTAVATFPREILRPPREWVARVCNLQRWTPMAAGGHFAALEEPQALVEDIRAFFRPLRSGTVPA</sequence>
<evidence type="ECO:0000256" key="4">
    <source>
        <dbReference type="PIRSR" id="PIRSR001112-1"/>
    </source>
</evidence>
<accession>A0A937W545</accession>
<gene>
    <name evidence="6" type="ORF">FJZ47_25115</name>
</gene>
<keyword evidence="2" id="KW-0058">Aromatic hydrocarbons catabolism</keyword>
<proteinExistence type="inferred from homology"/>
<keyword evidence="3 6" id="KW-0378">Hydrolase</keyword>
<reference evidence="6" key="1">
    <citation type="submission" date="2019-03" db="EMBL/GenBank/DDBJ databases">
        <title>Lake Tanganyika Metagenome-Assembled Genomes (MAGs).</title>
        <authorList>
            <person name="Tran P."/>
        </authorList>
    </citation>
    <scope>NUCLEOTIDE SEQUENCE</scope>
    <source>
        <strain evidence="6">K_DeepCast_65m_m2_066</strain>
    </source>
</reference>
<dbReference type="PANTHER" id="PTHR21661:SF35">
    <property type="entry name" value="EPOXIDE HYDROLASE"/>
    <property type="match status" value="1"/>
</dbReference>
<dbReference type="InterPro" id="IPR010497">
    <property type="entry name" value="Epoxide_hydro_N"/>
</dbReference>
<dbReference type="InterPro" id="IPR016292">
    <property type="entry name" value="Epoxide_hydrolase"/>
</dbReference>
<dbReference type="PRINTS" id="PR00412">
    <property type="entry name" value="EPOXHYDRLASE"/>
</dbReference>
<dbReference type="Gene3D" id="3.40.50.1820">
    <property type="entry name" value="alpha/beta hydrolase"/>
    <property type="match status" value="1"/>
</dbReference>
<organism evidence="6 7">
    <name type="scientific">Tectimicrobiota bacterium</name>
    <dbReference type="NCBI Taxonomy" id="2528274"/>
    <lineage>
        <taxon>Bacteria</taxon>
        <taxon>Pseudomonadati</taxon>
        <taxon>Nitrospinota/Tectimicrobiota group</taxon>
        <taxon>Candidatus Tectimicrobiota</taxon>
    </lineage>
</organism>
<comment type="caution">
    <text evidence="6">The sequence shown here is derived from an EMBL/GenBank/DDBJ whole genome shotgun (WGS) entry which is preliminary data.</text>
</comment>
<dbReference type="EMBL" id="VGLS01001172">
    <property type="protein sequence ID" value="MBM3227061.1"/>
    <property type="molecule type" value="Genomic_DNA"/>
</dbReference>
<feature type="domain" description="Epoxide hydrolase N-terminal" evidence="5">
    <location>
        <begin position="4"/>
        <end position="108"/>
    </location>
</feature>
<dbReference type="PANTHER" id="PTHR21661">
    <property type="entry name" value="EPOXIDE HYDROLASE 1-RELATED"/>
    <property type="match status" value="1"/>
</dbReference>
<evidence type="ECO:0000256" key="1">
    <source>
        <dbReference type="ARBA" id="ARBA00010088"/>
    </source>
</evidence>
<evidence type="ECO:0000313" key="7">
    <source>
        <dbReference type="Proteomes" id="UP000712673"/>
    </source>
</evidence>
<dbReference type="AlphaFoldDB" id="A0A937W545"/>
<dbReference type="GO" id="GO:0004301">
    <property type="term" value="F:epoxide hydrolase activity"/>
    <property type="evidence" value="ECO:0007669"/>
    <property type="project" value="TreeGrafter"/>
</dbReference>
<dbReference type="SUPFAM" id="SSF53474">
    <property type="entry name" value="alpha/beta-Hydrolases"/>
    <property type="match status" value="1"/>
</dbReference>
<protein>
    <submittedName>
        <fullName evidence="6">Epoxide hydrolase</fullName>
    </submittedName>
</protein>
<evidence type="ECO:0000259" key="5">
    <source>
        <dbReference type="Pfam" id="PF06441"/>
    </source>
</evidence>
<evidence type="ECO:0000256" key="2">
    <source>
        <dbReference type="ARBA" id="ARBA00022797"/>
    </source>
</evidence>
<feature type="active site" description="Nucleophile" evidence="4">
    <location>
        <position position="178"/>
    </location>
</feature>
<dbReference type="GO" id="GO:0097176">
    <property type="term" value="P:epoxide metabolic process"/>
    <property type="evidence" value="ECO:0007669"/>
    <property type="project" value="TreeGrafter"/>
</dbReference>
<dbReference type="Pfam" id="PF06441">
    <property type="entry name" value="EHN"/>
    <property type="match status" value="1"/>
</dbReference>
<name>A0A937W545_UNCTE</name>
<feature type="active site" description="Proton donor" evidence="4">
    <location>
        <position position="305"/>
    </location>
</feature>
<evidence type="ECO:0000313" key="6">
    <source>
        <dbReference type="EMBL" id="MBM3227061.1"/>
    </source>
</evidence>
<feature type="active site" description="Proton acceptor" evidence="4">
    <location>
        <position position="359"/>
    </location>
</feature>
<dbReference type="InterPro" id="IPR000639">
    <property type="entry name" value="Epox_hydrolase-like"/>
</dbReference>
<dbReference type="Proteomes" id="UP000712673">
    <property type="component" value="Unassembled WGS sequence"/>
</dbReference>
<comment type="similarity">
    <text evidence="1">Belongs to the peptidase S33 family.</text>
</comment>
<dbReference type="InterPro" id="IPR029058">
    <property type="entry name" value="AB_hydrolase_fold"/>
</dbReference>
<dbReference type="PIRSF" id="PIRSF001112">
    <property type="entry name" value="Epoxide_hydrolase"/>
    <property type="match status" value="1"/>
</dbReference>